<gene>
    <name evidence="1" type="ORF">EVAR_71462_1</name>
</gene>
<evidence type="ECO:0000313" key="1">
    <source>
        <dbReference type="EMBL" id="GBP07240.1"/>
    </source>
</evidence>
<dbReference type="AlphaFoldDB" id="A0A4C1T124"/>
<proteinExistence type="predicted"/>
<organism evidence="1 2">
    <name type="scientific">Eumeta variegata</name>
    <name type="common">Bagworm moth</name>
    <name type="synonym">Eumeta japonica</name>
    <dbReference type="NCBI Taxonomy" id="151549"/>
    <lineage>
        <taxon>Eukaryota</taxon>
        <taxon>Metazoa</taxon>
        <taxon>Ecdysozoa</taxon>
        <taxon>Arthropoda</taxon>
        <taxon>Hexapoda</taxon>
        <taxon>Insecta</taxon>
        <taxon>Pterygota</taxon>
        <taxon>Neoptera</taxon>
        <taxon>Endopterygota</taxon>
        <taxon>Lepidoptera</taxon>
        <taxon>Glossata</taxon>
        <taxon>Ditrysia</taxon>
        <taxon>Tineoidea</taxon>
        <taxon>Psychidae</taxon>
        <taxon>Oiketicinae</taxon>
        <taxon>Eumeta</taxon>
    </lineage>
</organism>
<keyword evidence="2" id="KW-1185">Reference proteome</keyword>
<protein>
    <submittedName>
        <fullName evidence="1">Uncharacterized protein</fullName>
    </submittedName>
</protein>
<dbReference type="Proteomes" id="UP000299102">
    <property type="component" value="Unassembled WGS sequence"/>
</dbReference>
<dbReference type="EMBL" id="BGZK01004154">
    <property type="protein sequence ID" value="GBP07240.1"/>
    <property type="molecule type" value="Genomic_DNA"/>
</dbReference>
<reference evidence="1 2" key="1">
    <citation type="journal article" date="2019" name="Commun. Biol.">
        <title>The bagworm genome reveals a unique fibroin gene that provides high tensile strength.</title>
        <authorList>
            <person name="Kono N."/>
            <person name="Nakamura H."/>
            <person name="Ohtoshi R."/>
            <person name="Tomita M."/>
            <person name="Numata K."/>
            <person name="Arakawa K."/>
        </authorList>
    </citation>
    <scope>NUCLEOTIDE SEQUENCE [LARGE SCALE GENOMIC DNA]</scope>
</reference>
<comment type="caution">
    <text evidence="1">The sequence shown here is derived from an EMBL/GenBank/DDBJ whole genome shotgun (WGS) entry which is preliminary data.</text>
</comment>
<evidence type="ECO:0000313" key="2">
    <source>
        <dbReference type="Proteomes" id="UP000299102"/>
    </source>
</evidence>
<sequence length="119" mass="13787">MPLAFPWDCSSSLARGLNRYHVRGSPRVIPKGKHCQPWLRRLFDCNVVIYVELILYDLIAHSDTGKYVLADLQRMFRCYCLPTDCAMKFLGEWYLTSLRYDAHLSVSSHLCNARMQKGS</sequence>
<accession>A0A4C1T124</accession>
<name>A0A4C1T124_EUMVA</name>